<dbReference type="EMBL" id="CP050177">
    <property type="protein sequence ID" value="QIQ04139.1"/>
    <property type="molecule type" value="Genomic_DNA"/>
</dbReference>
<evidence type="ECO:0000313" key="1">
    <source>
        <dbReference type="EMBL" id="QIQ04139.1"/>
    </source>
</evidence>
<dbReference type="AlphaFoldDB" id="A0A6G9H1H6"/>
<sequence>MASLLESVLEASGGRDRWSKVGTVSAVLRIGGPMWSMVRAPDVLGEHDVTVDLGRQRTVFRDYHQAGLRGVYTPERVSLLDENGDTERELLDPRGSFQGAVTDVAWDTLQALYFVGYATWNYLTAPRLLTLPGVQVKELPPERPVLDPQPGLSDGWRRLAVTFPDDITVHNSEQTFYYDEDGLQRRMDYAPVVTGGIPGIHMIDGHQEVAGIVLPTRRRVFIPNPEGPGLLPDPFITMDYSDIRIG</sequence>
<name>A0A6G9H1H6_9ACTN</name>
<keyword evidence="2" id="KW-1185">Reference proteome</keyword>
<evidence type="ECO:0000313" key="2">
    <source>
        <dbReference type="Proteomes" id="UP000501179"/>
    </source>
</evidence>
<dbReference type="Proteomes" id="UP000501179">
    <property type="component" value="Chromosome"/>
</dbReference>
<dbReference type="RefSeq" id="WP_167031316.1">
    <property type="nucleotide sequence ID" value="NZ_CP050177.1"/>
</dbReference>
<organism evidence="1 2">
    <name type="scientific">Streptomyces liangshanensis</name>
    <dbReference type="NCBI Taxonomy" id="2717324"/>
    <lineage>
        <taxon>Bacteria</taxon>
        <taxon>Bacillati</taxon>
        <taxon>Actinomycetota</taxon>
        <taxon>Actinomycetes</taxon>
        <taxon>Kitasatosporales</taxon>
        <taxon>Streptomycetaceae</taxon>
        <taxon>Streptomyces</taxon>
    </lineage>
</organism>
<proteinExistence type="predicted"/>
<dbReference type="KEGG" id="slia:HA039_19135"/>
<gene>
    <name evidence="1" type="ORF">HA039_19135</name>
</gene>
<accession>A0A6G9H1H6</accession>
<protein>
    <submittedName>
        <fullName evidence="1">Uncharacterized protein</fullName>
    </submittedName>
</protein>
<reference evidence="1 2" key="1">
    <citation type="submission" date="2020-03" db="EMBL/GenBank/DDBJ databases">
        <title>A novel species.</title>
        <authorList>
            <person name="Gao J."/>
        </authorList>
    </citation>
    <scope>NUCLEOTIDE SEQUENCE [LARGE SCALE GENOMIC DNA]</scope>
    <source>
        <strain evidence="1 2">QMT-12</strain>
    </source>
</reference>